<keyword evidence="3" id="KW-1185">Reference proteome</keyword>
<name>A0A811Q4Y4_9POAL</name>
<evidence type="ECO:0000313" key="3">
    <source>
        <dbReference type="Proteomes" id="UP000604825"/>
    </source>
</evidence>
<feature type="region of interest" description="Disordered" evidence="1">
    <location>
        <begin position="1"/>
        <end position="52"/>
    </location>
</feature>
<dbReference type="Proteomes" id="UP000604825">
    <property type="component" value="Unassembled WGS sequence"/>
</dbReference>
<evidence type="ECO:0000313" key="2">
    <source>
        <dbReference type="EMBL" id="CAD6251101.1"/>
    </source>
</evidence>
<protein>
    <submittedName>
        <fullName evidence="2">Uncharacterized protein</fullName>
    </submittedName>
</protein>
<organism evidence="2 3">
    <name type="scientific">Miscanthus lutarioriparius</name>
    <dbReference type="NCBI Taxonomy" id="422564"/>
    <lineage>
        <taxon>Eukaryota</taxon>
        <taxon>Viridiplantae</taxon>
        <taxon>Streptophyta</taxon>
        <taxon>Embryophyta</taxon>
        <taxon>Tracheophyta</taxon>
        <taxon>Spermatophyta</taxon>
        <taxon>Magnoliopsida</taxon>
        <taxon>Liliopsida</taxon>
        <taxon>Poales</taxon>
        <taxon>Poaceae</taxon>
        <taxon>PACMAD clade</taxon>
        <taxon>Panicoideae</taxon>
        <taxon>Andropogonodae</taxon>
        <taxon>Andropogoneae</taxon>
        <taxon>Saccharinae</taxon>
        <taxon>Miscanthus</taxon>
    </lineage>
</organism>
<gene>
    <name evidence="2" type="ORF">NCGR_LOCUS34867</name>
</gene>
<feature type="compositionally biased region" description="Basic and acidic residues" evidence="1">
    <location>
        <begin position="29"/>
        <end position="47"/>
    </location>
</feature>
<reference evidence="2" key="1">
    <citation type="submission" date="2020-10" db="EMBL/GenBank/DDBJ databases">
        <authorList>
            <person name="Han B."/>
            <person name="Lu T."/>
            <person name="Zhao Q."/>
            <person name="Huang X."/>
            <person name="Zhao Y."/>
        </authorList>
    </citation>
    <scope>NUCLEOTIDE SEQUENCE</scope>
</reference>
<dbReference type="AlphaFoldDB" id="A0A811Q4Y4"/>
<feature type="compositionally biased region" description="Polar residues" evidence="1">
    <location>
        <begin position="1"/>
        <end position="12"/>
    </location>
</feature>
<sequence>MSLFQTPSSRTATPPADEDGGDGSQSQENLRRSTQDDDSKISERETDGEALIISDVEQNQIFQSAYQETRNCKSTKIYANGYLAKYPTRRKLLSEDYQYQVRQESALVEAFLKLQERLESQEAEREAEREEHRRQMEEMMKAREADREALRQEFMAMMQATHIQASIQQANKDGGKNAEVAATTNMDEENVNTESEEMSHQQEQDRV</sequence>
<proteinExistence type="predicted"/>
<evidence type="ECO:0000256" key="1">
    <source>
        <dbReference type="SAM" id="MobiDB-lite"/>
    </source>
</evidence>
<feature type="region of interest" description="Disordered" evidence="1">
    <location>
        <begin position="166"/>
        <end position="207"/>
    </location>
</feature>
<dbReference type="OrthoDB" id="695462at2759"/>
<feature type="compositionally biased region" description="Acidic residues" evidence="1">
    <location>
        <begin position="186"/>
        <end position="196"/>
    </location>
</feature>
<dbReference type="EMBL" id="CAJGYO010000008">
    <property type="protein sequence ID" value="CAD6251101.1"/>
    <property type="molecule type" value="Genomic_DNA"/>
</dbReference>
<feature type="region of interest" description="Disordered" evidence="1">
    <location>
        <begin position="118"/>
        <end position="149"/>
    </location>
</feature>
<accession>A0A811Q4Y4</accession>
<feature type="compositionally biased region" description="Basic and acidic residues" evidence="1">
    <location>
        <begin position="197"/>
        <end position="207"/>
    </location>
</feature>
<comment type="caution">
    <text evidence="2">The sequence shown here is derived from an EMBL/GenBank/DDBJ whole genome shotgun (WGS) entry which is preliminary data.</text>
</comment>